<reference evidence="3" key="1">
    <citation type="submission" date="2020-09" db="EMBL/GenBank/DDBJ databases">
        <title>Genome seq and assembly of Devosia sp.</title>
        <authorList>
            <person name="Chhetri G."/>
        </authorList>
    </citation>
    <scope>NUCLEOTIDE SEQUENCE</scope>
    <source>
        <strain evidence="3">PTR5</strain>
    </source>
</reference>
<feature type="domain" description="GFO/IDH/MocA-like oxidoreductase" evidence="2">
    <location>
        <begin position="128"/>
        <end position="251"/>
    </location>
</feature>
<dbReference type="AlphaFoldDB" id="A0A927ITQ8"/>
<evidence type="ECO:0000259" key="2">
    <source>
        <dbReference type="Pfam" id="PF22725"/>
    </source>
</evidence>
<keyword evidence="4" id="KW-1185">Reference proteome</keyword>
<dbReference type="Gene3D" id="3.40.50.720">
    <property type="entry name" value="NAD(P)-binding Rossmann-like Domain"/>
    <property type="match status" value="1"/>
</dbReference>
<dbReference type="InterPro" id="IPR036291">
    <property type="entry name" value="NAD(P)-bd_dom_sf"/>
</dbReference>
<dbReference type="PANTHER" id="PTHR43377:SF1">
    <property type="entry name" value="BILIVERDIN REDUCTASE A"/>
    <property type="match status" value="1"/>
</dbReference>
<dbReference type="Proteomes" id="UP000654108">
    <property type="component" value="Unassembled WGS sequence"/>
</dbReference>
<gene>
    <name evidence="3" type="ORF">IC608_15095</name>
</gene>
<dbReference type="InterPro" id="IPR000683">
    <property type="entry name" value="Gfo/Idh/MocA-like_OxRdtase_N"/>
</dbReference>
<sequence>MKRVALIGLGKMGLSHLALFNAHPDVEVVAVCDPAKFLLAPLAQYTGLATYSDHTELFEKETLDAVVIATPSRYHADLVRQAFERNIHVFCEKPFSLAAEEGQELVALGQSRGLVGQVGYHYRYVGAFQAAKRLLESGVIGRAHNIRSEAYGPVVLRPKGGTWRSSKNEGGGCLYDYASHALDLMNYLVGQPVGVKGTVLNKVFSRDVDDEVYSTLTYANGMVGHVLANWSDESQRKMSMKISIWGEGGKIVADRQEVQVFIRDADVAREHGLKPGWNVLYTTELTEEVWFYLRGEEYSAQVDAFIAAVGGDPARNLSPMSSAVQTDALIEKLIRDAEGLSQATIPARPAKEQRGLIGALFGTRS</sequence>
<name>A0A927ITQ8_9HYPH</name>
<dbReference type="Pfam" id="PF22725">
    <property type="entry name" value="GFO_IDH_MocA_C3"/>
    <property type="match status" value="1"/>
</dbReference>
<feature type="domain" description="Gfo/Idh/MocA-like oxidoreductase N-terminal" evidence="1">
    <location>
        <begin position="3"/>
        <end position="120"/>
    </location>
</feature>
<dbReference type="SUPFAM" id="SSF51735">
    <property type="entry name" value="NAD(P)-binding Rossmann-fold domains"/>
    <property type="match status" value="1"/>
</dbReference>
<evidence type="ECO:0000313" key="4">
    <source>
        <dbReference type="Proteomes" id="UP000654108"/>
    </source>
</evidence>
<dbReference type="EMBL" id="JACYFU010000004">
    <property type="protein sequence ID" value="MBD8066799.1"/>
    <property type="molecule type" value="Genomic_DNA"/>
</dbReference>
<dbReference type="SUPFAM" id="SSF55347">
    <property type="entry name" value="Glyceraldehyde-3-phosphate dehydrogenase-like, C-terminal domain"/>
    <property type="match status" value="1"/>
</dbReference>
<proteinExistence type="predicted"/>
<dbReference type="InterPro" id="IPR055170">
    <property type="entry name" value="GFO_IDH_MocA-like_dom"/>
</dbReference>
<dbReference type="InterPro" id="IPR051450">
    <property type="entry name" value="Gfo/Idh/MocA_Oxidoreductases"/>
</dbReference>
<dbReference type="Pfam" id="PF01408">
    <property type="entry name" value="GFO_IDH_MocA"/>
    <property type="match status" value="1"/>
</dbReference>
<protein>
    <submittedName>
        <fullName evidence="3">Gfo/Idh/MocA family oxidoreductase</fullName>
    </submittedName>
</protein>
<accession>A0A927ITQ8</accession>
<evidence type="ECO:0000259" key="1">
    <source>
        <dbReference type="Pfam" id="PF01408"/>
    </source>
</evidence>
<organism evidence="3 4">
    <name type="scientific">Devosia oryzisoli</name>
    <dbReference type="NCBI Taxonomy" id="2774138"/>
    <lineage>
        <taxon>Bacteria</taxon>
        <taxon>Pseudomonadati</taxon>
        <taxon>Pseudomonadota</taxon>
        <taxon>Alphaproteobacteria</taxon>
        <taxon>Hyphomicrobiales</taxon>
        <taxon>Devosiaceae</taxon>
        <taxon>Devosia</taxon>
    </lineage>
</organism>
<dbReference type="RefSeq" id="WP_191777223.1">
    <property type="nucleotide sequence ID" value="NZ_JACYFU010000004.1"/>
</dbReference>
<dbReference type="GO" id="GO:0000166">
    <property type="term" value="F:nucleotide binding"/>
    <property type="evidence" value="ECO:0007669"/>
    <property type="project" value="InterPro"/>
</dbReference>
<dbReference type="PANTHER" id="PTHR43377">
    <property type="entry name" value="BILIVERDIN REDUCTASE A"/>
    <property type="match status" value="1"/>
</dbReference>
<evidence type="ECO:0000313" key="3">
    <source>
        <dbReference type="EMBL" id="MBD8066799.1"/>
    </source>
</evidence>
<comment type="caution">
    <text evidence="3">The sequence shown here is derived from an EMBL/GenBank/DDBJ whole genome shotgun (WGS) entry which is preliminary data.</text>
</comment>
<dbReference type="Gene3D" id="3.30.360.10">
    <property type="entry name" value="Dihydrodipicolinate Reductase, domain 2"/>
    <property type="match status" value="1"/>
</dbReference>